<reference evidence="8 9" key="1">
    <citation type="journal article" date="2016" name="Int. J. Syst. Evol. Microbiol.">
        <title>Pontibacter aydingkolensis sp. nov., isolated from soil of a salt lake.</title>
        <authorList>
            <person name="Osman G."/>
            <person name="Zhang T."/>
            <person name="Lou K."/>
            <person name="Gao Y."/>
            <person name="Chang W."/>
            <person name="Lin Q."/>
            <person name="Yang H.M."/>
            <person name="Huo X.D."/>
            <person name="Wang N."/>
        </authorList>
    </citation>
    <scope>NUCLEOTIDE SEQUENCE [LARGE SCALE GENOMIC DNA]</scope>
    <source>
        <strain evidence="8 9">KACC 19255</strain>
    </source>
</reference>
<keyword evidence="4" id="KW-1134">Transmembrane beta strand</keyword>
<keyword evidence="7" id="KW-0998">Cell outer membrane</keyword>
<name>A0ABS7CST3_9BACT</name>
<evidence type="ECO:0000256" key="1">
    <source>
        <dbReference type="ARBA" id="ARBA00004442"/>
    </source>
</evidence>
<sequence length="494" mass="56839">MNRFLLAVLYFLTIPQLCSIVLAKDLPKAKLLTLDAVIELAKEQSPKFRYAEVLFENKQWQYKTYRSNFLPQLNLNGVLPEYNKTIEPRLTDKGSLIFINTHNASSSMQLSLGQEIWPTGGYISINSNLKRIDDFQADVNRTRYSSVPATITLTQPIFGFNNRAWDRKISPLRYEEAKRDYREEMEEIAKEATNHFFNLLLSQISYQIAEKNIAINDTLYKIAEKKFEDGKIPENELLQMELALLNSEQNLDQARLDVEANTLRLKVFLGVTDNYPIELAAPNEIPQFEVDEQIALEQASQNRQRVIGFKRELLEAEMRLARAKGETGFSANLFASFGLTQQSLAVQEAYNDPSQQQRVRLGFNIPVMDWGRAEAVLGTAKANHTLTKANIELQQNSFEQEVYLQVKRFRVLRKQMEGAKRADEIAKKRYQITLSRYLDGKIGLIDLNIATEERDKASRSYVTSLRNFWVAYYTLRSLTLYDFETNQPLVLPAG</sequence>
<protein>
    <submittedName>
        <fullName evidence="8">TolC family protein</fullName>
    </submittedName>
</protein>
<evidence type="ECO:0000256" key="3">
    <source>
        <dbReference type="ARBA" id="ARBA00022448"/>
    </source>
</evidence>
<evidence type="ECO:0000256" key="6">
    <source>
        <dbReference type="ARBA" id="ARBA00023136"/>
    </source>
</evidence>
<dbReference type="Proteomes" id="UP000813018">
    <property type="component" value="Unassembled WGS sequence"/>
</dbReference>
<evidence type="ECO:0000256" key="4">
    <source>
        <dbReference type="ARBA" id="ARBA00022452"/>
    </source>
</evidence>
<evidence type="ECO:0000256" key="7">
    <source>
        <dbReference type="ARBA" id="ARBA00023237"/>
    </source>
</evidence>
<comment type="caution">
    <text evidence="8">The sequence shown here is derived from an EMBL/GenBank/DDBJ whole genome shotgun (WGS) entry which is preliminary data.</text>
</comment>
<dbReference type="SUPFAM" id="SSF56954">
    <property type="entry name" value="Outer membrane efflux proteins (OEP)"/>
    <property type="match status" value="1"/>
</dbReference>
<keyword evidence="9" id="KW-1185">Reference proteome</keyword>
<comment type="subcellular location">
    <subcellularLocation>
        <location evidence="1">Cell outer membrane</location>
    </subcellularLocation>
</comment>
<dbReference type="RefSeq" id="WP_219876774.1">
    <property type="nucleotide sequence ID" value="NZ_JAHYXK010000004.1"/>
</dbReference>
<dbReference type="EMBL" id="JAHYXK010000004">
    <property type="protein sequence ID" value="MBW7466900.1"/>
    <property type="molecule type" value="Genomic_DNA"/>
</dbReference>
<evidence type="ECO:0000313" key="8">
    <source>
        <dbReference type="EMBL" id="MBW7466900.1"/>
    </source>
</evidence>
<evidence type="ECO:0000256" key="2">
    <source>
        <dbReference type="ARBA" id="ARBA00007613"/>
    </source>
</evidence>
<dbReference type="PANTHER" id="PTHR30026">
    <property type="entry name" value="OUTER MEMBRANE PROTEIN TOLC"/>
    <property type="match status" value="1"/>
</dbReference>
<dbReference type="InterPro" id="IPR051906">
    <property type="entry name" value="TolC-like"/>
</dbReference>
<evidence type="ECO:0000256" key="5">
    <source>
        <dbReference type="ARBA" id="ARBA00022692"/>
    </source>
</evidence>
<gene>
    <name evidence="8" type="ORF">K0O23_07455</name>
</gene>
<comment type="similarity">
    <text evidence="2">Belongs to the outer membrane factor (OMF) (TC 1.B.17) family.</text>
</comment>
<keyword evidence="5" id="KW-0812">Transmembrane</keyword>
<evidence type="ECO:0000313" key="9">
    <source>
        <dbReference type="Proteomes" id="UP000813018"/>
    </source>
</evidence>
<dbReference type="Gene3D" id="1.20.1600.10">
    <property type="entry name" value="Outer membrane efflux proteins (OEP)"/>
    <property type="match status" value="1"/>
</dbReference>
<dbReference type="Pfam" id="PF02321">
    <property type="entry name" value="OEP"/>
    <property type="match status" value="1"/>
</dbReference>
<keyword evidence="6" id="KW-0472">Membrane</keyword>
<dbReference type="InterPro" id="IPR003423">
    <property type="entry name" value="OMP_efflux"/>
</dbReference>
<accession>A0ABS7CST3</accession>
<keyword evidence="3" id="KW-0813">Transport</keyword>
<proteinExistence type="inferred from homology"/>
<dbReference type="PANTHER" id="PTHR30026:SF20">
    <property type="entry name" value="OUTER MEMBRANE PROTEIN TOLC"/>
    <property type="match status" value="1"/>
</dbReference>
<organism evidence="8 9">
    <name type="scientific">Pontibacter aydingkolensis</name>
    <dbReference type="NCBI Taxonomy" id="1911536"/>
    <lineage>
        <taxon>Bacteria</taxon>
        <taxon>Pseudomonadati</taxon>
        <taxon>Bacteroidota</taxon>
        <taxon>Cytophagia</taxon>
        <taxon>Cytophagales</taxon>
        <taxon>Hymenobacteraceae</taxon>
        <taxon>Pontibacter</taxon>
    </lineage>
</organism>